<keyword evidence="1" id="KW-0732">Signal</keyword>
<reference evidence="3 4" key="1">
    <citation type="journal article" date="2013" name="Appl. Environ. Microbiol.">
        <title>The genome of the alga-associated marine flavobacterium Formosa agariphila KMM 3901T reveals a broad potential for degradation of algal polysaccharides.</title>
        <authorList>
            <person name="Mann A.J."/>
            <person name="Hahnke R.L."/>
            <person name="Huang S."/>
            <person name="Werner J."/>
            <person name="Xing P."/>
            <person name="Barbeyron T."/>
            <person name="Huettel B."/>
            <person name="Stueber K."/>
            <person name="Reinhardt R."/>
            <person name="Harder J."/>
            <person name="Gloeckner F.O."/>
            <person name="Amann R.I."/>
            <person name="Teeling H."/>
        </authorList>
    </citation>
    <scope>NUCLEOTIDE SEQUENCE [LARGE SCALE GENOMIC DNA]</scope>
    <source>
        <strain evidence="4">DSM 15362 / KCTC 12365 / LMG 23005 / KMM 3901</strain>
    </source>
</reference>
<evidence type="ECO:0000313" key="4">
    <source>
        <dbReference type="Proteomes" id="UP000016160"/>
    </source>
</evidence>
<evidence type="ECO:0000259" key="2">
    <source>
        <dbReference type="Pfam" id="PF06439"/>
    </source>
</evidence>
<dbReference type="eggNOG" id="COG3055">
    <property type="taxonomic scope" value="Bacteria"/>
</dbReference>
<dbReference type="STRING" id="1347342.BN863_19230"/>
<feature type="chain" id="PRO_5004591023" description="3-keto-alpha-glucoside-1,2-lyase/3-keto-2-hydroxy-glucal hydratase domain-containing protein" evidence="1">
    <location>
        <begin position="22"/>
        <end position="382"/>
    </location>
</feature>
<feature type="domain" description="3-keto-alpha-glucoside-1,2-lyase/3-keto-2-hydroxy-glucal hydratase" evidence="2">
    <location>
        <begin position="167"/>
        <end position="380"/>
    </location>
</feature>
<dbReference type="InterPro" id="IPR010496">
    <property type="entry name" value="AL/BT2_dom"/>
</dbReference>
<dbReference type="Pfam" id="PF06439">
    <property type="entry name" value="3keto-disac_hyd"/>
    <property type="match status" value="1"/>
</dbReference>
<evidence type="ECO:0000256" key="1">
    <source>
        <dbReference type="SAM" id="SignalP"/>
    </source>
</evidence>
<accession>T2KLK3</accession>
<dbReference type="OrthoDB" id="929868at2"/>
<feature type="signal peptide" evidence="1">
    <location>
        <begin position="1"/>
        <end position="21"/>
    </location>
</feature>
<dbReference type="AlphaFoldDB" id="T2KLK3"/>
<dbReference type="PATRIC" id="fig|1347342.6.peg.1926"/>
<protein>
    <recommendedName>
        <fullName evidence="2">3-keto-alpha-glucoside-1,2-lyase/3-keto-2-hydroxy-glucal hydratase domain-containing protein</fullName>
    </recommendedName>
</protein>
<gene>
    <name evidence="3" type="ORF">BN863_19230</name>
</gene>
<dbReference type="EMBL" id="HG315671">
    <property type="protein sequence ID" value="CDF79635.1"/>
    <property type="molecule type" value="Genomic_DNA"/>
</dbReference>
<keyword evidence="4" id="KW-1185">Reference proteome</keyword>
<dbReference type="HOGENOM" id="CLU_723105_0_0_10"/>
<sequence>MKSPFLQLFSLILLGQINSIAQNLVQNNSFENGNSHWQSEGANMERHHQSILKVKPPQGVYYAELASDNGYKLFQTLHTEINKMYEVSFYTQARPNVEARESHFIFSVNNTLNTKIKPSLGIWEKYTYVVKANSDTMTIAFEDTYYGAKGIGAMVDWVSVVPRYNDGFISIFDEITLEGWNVYNTKADTDKNYWTVENGTITCNTIGDKNHDAVWLFYEENLDDFELKIKFQIYKSSPGNSGLQLRSAYNPETGNINGPQIDIHPPGPFRTGLLYDESDDYNRWLYPNRPDHKLTPEDANNTSTSFYADESPAWNELHIICNGTHIKSILNGTVVTDFDGSGILDDIIHKAQGVGMSGKIALQVHGQNEILIRFKDIQLKKL</sequence>
<organism evidence="3 4">
    <name type="scientific">Formosa agariphila (strain DSM 15362 / KCTC 12365 / LMG 23005 / KMM 3901 / M-2Alg 35-1)</name>
    <dbReference type="NCBI Taxonomy" id="1347342"/>
    <lineage>
        <taxon>Bacteria</taxon>
        <taxon>Pseudomonadati</taxon>
        <taxon>Bacteroidota</taxon>
        <taxon>Flavobacteriia</taxon>
        <taxon>Flavobacteriales</taxon>
        <taxon>Flavobacteriaceae</taxon>
        <taxon>Formosa</taxon>
    </lineage>
</organism>
<dbReference type="Proteomes" id="UP000016160">
    <property type="component" value="Chromosome"/>
</dbReference>
<dbReference type="Gene3D" id="2.60.120.260">
    <property type="entry name" value="Galactose-binding domain-like"/>
    <property type="match status" value="1"/>
</dbReference>
<dbReference type="RefSeq" id="WP_148304602.1">
    <property type="nucleotide sequence ID" value="NZ_HG315671.1"/>
</dbReference>
<dbReference type="GO" id="GO:0016787">
    <property type="term" value="F:hydrolase activity"/>
    <property type="evidence" value="ECO:0007669"/>
    <property type="project" value="InterPro"/>
</dbReference>
<evidence type="ECO:0000313" key="3">
    <source>
        <dbReference type="EMBL" id="CDF79635.1"/>
    </source>
</evidence>
<proteinExistence type="predicted"/>
<dbReference type="Gene3D" id="2.60.120.560">
    <property type="entry name" value="Exo-inulinase, domain 1"/>
    <property type="match status" value="1"/>
</dbReference>
<name>T2KLK3_FORAG</name>